<proteinExistence type="predicted"/>
<keyword evidence="5" id="KW-1185">Reference proteome</keyword>
<accession>A0ABD1JC05</accession>
<dbReference type="Gene3D" id="3.10.130.10">
    <property type="entry name" value="Ribonuclease A-like domain"/>
    <property type="match status" value="1"/>
</dbReference>
<keyword evidence="2" id="KW-1133">Transmembrane helix</keyword>
<dbReference type="AlphaFoldDB" id="A0ABD1JC05"/>
<dbReference type="EMBL" id="JBHFQA010000017">
    <property type="protein sequence ID" value="KAL2084710.1"/>
    <property type="molecule type" value="Genomic_DNA"/>
</dbReference>
<feature type="region of interest" description="Disordered" evidence="1">
    <location>
        <begin position="1"/>
        <end position="44"/>
    </location>
</feature>
<dbReference type="InterPro" id="IPR023412">
    <property type="entry name" value="RNaseA_domain"/>
</dbReference>
<gene>
    <name evidence="4" type="ORF">ACEWY4_020228</name>
</gene>
<feature type="transmembrane region" description="Helical" evidence="2">
    <location>
        <begin position="84"/>
        <end position="103"/>
    </location>
</feature>
<comment type="caution">
    <text evidence="4">The sequence shown here is derived from an EMBL/GenBank/DDBJ whole genome shotgun (WGS) entry which is preliminary data.</text>
</comment>
<dbReference type="SMART" id="SM00092">
    <property type="entry name" value="RNAse_Pc"/>
    <property type="match status" value="1"/>
</dbReference>
<dbReference type="Proteomes" id="UP001591681">
    <property type="component" value="Unassembled WGS sequence"/>
</dbReference>
<feature type="domain" description="Ribonuclease A-domain" evidence="3">
    <location>
        <begin position="116"/>
        <end position="234"/>
    </location>
</feature>
<reference evidence="4 5" key="1">
    <citation type="submission" date="2024-09" db="EMBL/GenBank/DDBJ databases">
        <title>A chromosome-level genome assembly of Gray's grenadier anchovy, Coilia grayii.</title>
        <authorList>
            <person name="Fu Z."/>
        </authorList>
    </citation>
    <scope>NUCLEOTIDE SEQUENCE [LARGE SCALE GENOMIC DNA]</scope>
    <source>
        <strain evidence="4">G4</strain>
        <tissue evidence="4">Muscle</tissue>
    </source>
</reference>
<evidence type="ECO:0000256" key="1">
    <source>
        <dbReference type="SAM" id="MobiDB-lite"/>
    </source>
</evidence>
<name>A0ABD1JC05_9TELE</name>
<evidence type="ECO:0000256" key="2">
    <source>
        <dbReference type="SAM" id="Phobius"/>
    </source>
</evidence>
<evidence type="ECO:0000313" key="5">
    <source>
        <dbReference type="Proteomes" id="UP001591681"/>
    </source>
</evidence>
<protein>
    <recommendedName>
        <fullName evidence="3">Ribonuclease A-domain domain-containing protein</fullName>
    </recommendedName>
</protein>
<keyword evidence="2" id="KW-0812">Transmembrane</keyword>
<sequence>MRHGADDKTLKSVTEETHAVGGEGRRAERDRIGEGRGGEERRGDCHLSRECASVLQRGAKLSPESHDAAKQPTTSSLMEAKMRAAVFLALVLYLCLISMTAAASDQNSRPCLLSNRTTAYKTFLQRHILEGAPSTEDQNAWEALLRSKKFCFRPTQSFLPESERQRVEAVCSPSGGKTFEGNMCISKQPFSFITVRVEHGTCGIKRIERQTRHLILACEKLRNVCQPVHFEGNPMNLSPDKNMPDCGLGRASAGVRTTAGLLSALSLLLVALEVAL</sequence>
<dbReference type="InterPro" id="IPR036816">
    <property type="entry name" value="RNaseA-like_dom_sf"/>
</dbReference>
<keyword evidence="2" id="KW-0472">Membrane</keyword>
<organism evidence="4 5">
    <name type="scientific">Coilia grayii</name>
    <name type="common">Gray's grenadier anchovy</name>
    <dbReference type="NCBI Taxonomy" id="363190"/>
    <lineage>
        <taxon>Eukaryota</taxon>
        <taxon>Metazoa</taxon>
        <taxon>Chordata</taxon>
        <taxon>Craniata</taxon>
        <taxon>Vertebrata</taxon>
        <taxon>Euteleostomi</taxon>
        <taxon>Actinopterygii</taxon>
        <taxon>Neopterygii</taxon>
        <taxon>Teleostei</taxon>
        <taxon>Clupei</taxon>
        <taxon>Clupeiformes</taxon>
        <taxon>Clupeoidei</taxon>
        <taxon>Engraulidae</taxon>
        <taxon>Coilinae</taxon>
        <taxon>Coilia</taxon>
    </lineage>
</organism>
<evidence type="ECO:0000313" key="4">
    <source>
        <dbReference type="EMBL" id="KAL2084710.1"/>
    </source>
</evidence>
<evidence type="ECO:0000259" key="3">
    <source>
        <dbReference type="SMART" id="SM00092"/>
    </source>
</evidence>